<dbReference type="InParanoid" id="A0A1B6PEX6"/>
<reference evidence="3" key="2">
    <citation type="journal article" date="2018" name="Plant J.">
        <title>The Sorghum bicolor reference genome: improved assembly, gene annotations, a transcriptome atlas, and signatures of genome organization.</title>
        <authorList>
            <person name="McCormick R.F."/>
            <person name="Truong S.K."/>
            <person name="Sreedasyam A."/>
            <person name="Jenkins J."/>
            <person name="Shu S."/>
            <person name="Sims D."/>
            <person name="Kennedy M."/>
            <person name="Amirebrahimi M."/>
            <person name="Weers B.D."/>
            <person name="McKinley B."/>
            <person name="Mattison A."/>
            <person name="Morishige D.T."/>
            <person name="Grimwood J."/>
            <person name="Schmutz J."/>
            <person name="Mullet J.E."/>
        </authorList>
    </citation>
    <scope>NUCLEOTIDE SEQUENCE [LARGE SCALE GENOMIC DNA]</scope>
    <source>
        <strain evidence="3">cv. BTx623</strain>
    </source>
</reference>
<sequence>MMNALIAGPSTRASPAEGYKHRKESTHHLWRKLQEIATDKACISRLAAGRGAMAEALAVF</sequence>
<organism evidence="2 3">
    <name type="scientific">Sorghum bicolor</name>
    <name type="common">Sorghum</name>
    <name type="synonym">Sorghum vulgare</name>
    <dbReference type="NCBI Taxonomy" id="4558"/>
    <lineage>
        <taxon>Eukaryota</taxon>
        <taxon>Viridiplantae</taxon>
        <taxon>Streptophyta</taxon>
        <taxon>Embryophyta</taxon>
        <taxon>Tracheophyta</taxon>
        <taxon>Spermatophyta</taxon>
        <taxon>Magnoliopsida</taxon>
        <taxon>Liliopsida</taxon>
        <taxon>Poales</taxon>
        <taxon>Poaceae</taxon>
        <taxon>PACMAD clade</taxon>
        <taxon>Panicoideae</taxon>
        <taxon>Andropogonodae</taxon>
        <taxon>Andropogoneae</taxon>
        <taxon>Sorghinae</taxon>
        <taxon>Sorghum</taxon>
    </lineage>
</organism>
<gene>
    <name evidence="2" type="ORF">SORBI_3007G011100</name>
</gene>
<accession>A0A1B6PEX6</accession>
<keyword evidence="3" id="KW-1185">Reference proteome</keyword>
<evidence type="ECO:0000256" key="1">
    <source>
        <dbReference type="SAM" id="MobiDB-lite"/>
    </source>
</evidence>
<dbReference type="EMBL" id="CM000766">
    <property type="protein sequence ID" value="KXG24226.1"/>
    <property type="molecule type" value="Genomic_DNA"/>
</dbReference>
<dbReference type="Proteomes" id="UP000000768">
    <property type="component" value="Chromosome 7"/>
</dbReference>
<name>A0A1B6PEX6_SORBI</name>
<protein>
    <submittedName>
        <fullName evidence="2">Uncharacterized protein</fullName>
    </submittedName>
</protein>
<reference evidence="2 3" key="1">
    <citation type="journal article" date="2009" name="Nature">
        <title>The Sorghum bicolor genome and the diversification of grasses.</title>
        <authorList>
            <person name="Paterson A.H."/>
            <person name="Bowers J.E."/>
            <person name="Bruggmann R."/>
            <person name="Dubchak I."/>
            <person name="Grimwood J."/>
            <person name="Gundlach H."/>
            <person name="Haberer G."/>
            <person name="Hellsten U."/>
            <person name="Mitros T."/>
            <person name="Poliakov A."/>
            <person name="Schmutz J."/>
            <person name="Spannagl M."/>
            <person name="Tang H."/>
            <person name="Wang X."/>
            <person name="Wicker T."/>
            <person name="Bharti A.K."/>
            <person name="Chapman J."/>
            <person name="Feltus F.A."/>
            <person name="Gowik U."/>
            <person name="Grigoriev I.V."/>
            <person name="Lyons E."/>
            <person name="Maher C.A."/>
            <person name="Martis M."/>
            <person name="Narechania A."/>
            <person name="Otillar R.P."/>
            <person name="Penning B.W."/>
            <person name="Salamov A.A."/>
            <person name="Wang Y."/>
            <person name="Zhang L."/>
            <person name="Carpita N.C."/>
            <person name="Freeling M."/>
            <person name="Gingle A.R."/>
            <person name="Hash C.T."/>
            <person name="Keller B."/>
            <person name="Klein P."/>
            <person name="Kresovich S."/>
            <person name="McCann M.C."/>
            <person name="Ming R."/>
            <person name="Peterson D.G."/>
            <person name="Mehboob-ur-Rahman"/>
            <person name="Ware D."/>
            <person name="Westhoff P."/>
            <person name="Mayer K.F."/>
            <person name="Messing J."/>
            <person name="Rokhsar D.S."/>
        </authorList>
    </citation>
    <scope>NUCLEOTIDE SEQUENCE [LARGE SCALE GENOMIC DNA]</scope>
    <source>
        <strain evidence="3">cv. BTx623</strain>
    </source>
</reference>
<dbReference type="AlphaFoldDB" id="A0A1B6PEX6"/>
<dbReference type="Gramene" id="KXG24226">
    <property type="protein sequence ID" value="KXG24226"/>
    <property type="gene ID" value="SORBI_3007G011100"/>
</dbReference>
<feature type="region of interest" description="Disordered" evidence="1">
    <location>
        <begin position="1"/>
        <end position="23"/>
    </location>
</feature>
<evidence type="ECO:0000313" key="2">
    <source>
        <dbReference type="EMBL" id="KXG24226.1"/>
    </source>
</evidence>
<evidence type="ECO:0000313" key="3">
    <source>
        <dbReference type="Proteomes" id="UP000000768"/>
    </source>
</evidence>
<proteinExistence type="predicted"/>